<gene>
    <name evidence="4" type="ORF">ACFS2C_21545</name>
</gene>
<evidence type="ECO:0000313" key="5">
    <source>
        <dbReference type="Proteomes" id="UP001597478"/>
    </source>
</evidence>
<dbReference type="PRINTS" id="PR00455">
    <property type="entry name" value="HTHTETR"/>
</dbReference>
<dbReference type="Pfam" id="PF00440">
    <property type="entry name" value="TetR_N"/>
    <property type="match status" value="1"/>
</dbReference>
<evidence type="ECO:0000259" key="3">
    <source>
        <dbReference type="PROSITE" id="PS50977"/>
    </source>
</evidence>
<sequence>MSHGSAPLSGNENPTRREQILAAAAELFAKHGFHGVGIDDIGAAVGISGPALYRHFRSKDAMLGEMLTSISEYLLEGGRRRIERAGDADEILAGLVRFHVDFALQQPALITVQERNLANLTDADRRQVRALQRRYVEVWVSVLRAAVPQLDEPHARSAAHAVFGLINSTPYNRHLPDDELAELLTRLALGALYAAK</sequence>
<keyword evidence="5" id="KW-1185">Reference proteome</keyword>
<dbReference type="Pfam" id="PF17932">
    <property type="entry name" value="TetR_C_24"/>
    <property type="match status" value="1"/>
</dbReference>
<evidence type="ECO:0000256" key="1">
    <source>
        <dbReference type="ARBA" id="ARBA00023125"/>
    </source>
</evidence>
<dbReference type="PROSITE" id="PS50977">
    <property type="entry name" value="HTH_TETR_2"/>
    <property type="match status" value="1"/>
</dbReference>
<name>A0ABW5WDX0_9PSEU</name>
<dbReference type="PANTHER" id="PTHR30055:SF237">
    <property type="entry name" value="TRANSCRIPTIONAL REPRESSOR MCE3R"/>
    <property type="match status" value="1"/>
</dbReference>
<dbReference type="InterPro" id="IPR009057">
    <property type="entry name" value="Homeodomain-like_sf"/>
</dbReference>
<comment type="caution">
    <text evidence="4">The sequence shown here is derived from an EMBL/GenBank/DDBJ whole genome shotgun (WGS) entry which is preliminary data.</text>
</comment>
<dbReference type="Proteomes" id="UP001597478">
    <property type="component" value="Unassembled WGS sequence"/>
</dbReference>
<dbReference type="PANTHER" id="PTHR30055">
    <property type="entry name" value="HTH-TYPE TRANSCRIPTIONAL REGULATOR RUTR"/>
    <property type="match status" value="1"/>
</dbReference>
<dbReference type="SUPFAM" id="SSF48498">
    <property type="entry name" value="Tetracyclin repressor-like, C-terminal domain"/>
    <property type="match status" value="1"/>
</dbReference>
<feature type="DNA-binding region" description="H-T-H motif" evidence="2">
    <location>
        <begin position="37"/>
        <end position="56"/>
    </location>
</feature>
<dbReference type="EMBL" id="JBHUOF010000039">
    <property type="protein sequence ID" value="MFD2801977.1"/>
    <property type="molecule type" value="Genomic_DNA"/>
</dbReference>
<dbReference type="RefSeq" id="WP_377384551.1">
    <property type="nucleotide sequence ID" value="NZ_JBHSAN010000003.1"/>
</dbReference>
<accession>A0ABW5WDX0</accession>
<dbReference type="SUPFAM" id="SSF46689">
    <property type="entry name" value="Homeodomain-like"/>
    <property type="match status" value="1"/>
</dbReference>
<protein>
    <submittedName>
        <fullName evidence="4">TetR/AcrR family transcriptional regulator</fullName>
    </submittedName>
</protein>
<organism evidence="4 5">
    <name type="scientific">Prauserella oleivorans</name>
    <dbReference type="NCBI Taxonomy" id="1478153"/>
    <lineage>
        <taxon>Bacteria</taxon>
        <taxon>Bacillati</taxon>
        <taxon>Actinomycetota</taxon>
        <taxon>Actinomycetes</taxon>
        <taxon>Pseudonocardiales</taxon>
        <taxon>Pseudonocardiaceae</taxon>
        <taxon>Prauserella</taxon>
    </lineage>
</organism>
<evidence type="ECO:0000313" key="4">
    <source>
        <dbReference type="EMBL" id="MFD2801977.1"/>
    </source>
</evidence>
<dbReference type="InterPro" id="IPR050109">
    <property type="entry name" value="HTH-type_TetR-like_transc_reg"/>
</dbReference>
<dbReference type="Gene3D" id="1.10.10.60">
    <property type="entry name" value="Homeodomain-like"/>
    <property type="match status" value="1"/>
</dbReference>
<evidence type="ECO:0000256" key="2">
    <source>
        <dbReference type="PROSITE-ProRule" id="PRU00335"/>
    </source>
</evidence>
<dbReference type="InterPro" id="IPR036271">
    <property type="entry name" value="Tet_transcr_reg_TetR-rel_C_sf"/>
</dbReference>
<dbReference type="Gene3D" id="1.10.357.10">
    <property type="entry name" value="Tetracycline Repressor, domain 2"/>
    <property type="match status" value="1"/>
</dbReference>
<keyword evidence="1 2" id="KW-0238">DNA-binding</keyword>
<dbReference type="InterPro" id="IPR001647">
    <property type="entry name" value="HTH_TetR"/>
</dbReference>
<dbReference type="InterPro" id="IPR041490">
    <property type="entry name" value="KstR2_TetR_C"/>
</dbReference>
<proteinExistence type="predicted"/>
<reference evidence="5" key="1">
    <citation type="journal article" date="2019" name="Int. J. Syst. Evol. Microbiol.">
        <title>The Global Catalogue of Microorganisms (GCM) 10K type strain sequencing project: providing services to taxonomists for standard genome sequencing and annotation.</title>
        <authorList>
            <consortium name="The Broad Institute Genomics Platform"/>
            <consortium name="The Broad Institute Genome Sequencing Center for Infectious Disease"/>
            <person name="Wu L."/>
            <person name="Ma J."/>
        </authorList>
    </citation>
    <scope>NUCLEOTIDE SEQUENCE [LARGE SCALE GENOMIC DNA]</scope>
    <source>
        <strain evidence="5">IBRC-M 10906</strain>
    </source>
</reference>
<feature type="domain" description="HTH tetR-type" evidence="3">
    <location>
        <begin position="14"/>
        <end position="74"/>
    </location>
</feature>